<dbReference type="RefSeq" id="WP_110064103.1">
    <property type="nucleotide sequence ID" value="NZ_QGTW01000003.1"/>
</dbReference>
<evidence type="ECO:0000256" key="1">
    <source>
        <dbReference type="SAM" id="Phobius"/>
    </source>
</evidence>
<sequence length="194" mass="22333">MKDNKWKKLFLVLLAINAIIIILLLIFISLPVEDEEYIANEVNEGNYVPFNIQANKEDLNRVINHYLEKEGLTGGAIDYKVLLNDEVDLYGSIPFFSQDLQMKLSFEPEALENGDVVLQQKSISVGQMNLPVSHVLKLVRDRYKLPEGVTIQPKEERIYVSLQQMKLKSDVKVKVDEFNLKQDDIRFTLLVPVK</sequence>
<name>A0A2V3A0H9_9BACI</name>
<keyword evidence="1" id="KW-0472">Membrane</keyword>
<proteinExistence type="predicted"/>
<comment type="caution">
    <text evidence="2">The sequence shown here is derived from an EMBL/GenBank/DDBJ whole genome shotgun (WGS) entry which is preliminary data.</text>
</comment>
<dbReference type="AlphaFoldDB" id="A0A2V3A0H9"/>
<evidence type="ECO:0000313" key="3">
    <source>
        <dbReference type="Proteomes" id="UP000247150"/>
    </source>
</evidence>
<reference evidence="2 3" key="1">
    <citation type="submission" date="2018-05" db="EMBL/GenBank/DDBJ databases">
        <title>Freshwater and sediment microbial communities from various areas in North America, analyzing microbe dynamics in response to fracking.</title>
        <authorList>
            <person name="Lamendella R."/>
        </authorList>
    </citation>
    <scope>NUCLEOTIDE SEQUENCE [LARGE SCALE GENOMIC DNA]</scope>
    <source>
        <strain evidence="2 3">15_TX</strain>
    </source>
</reference>
<accession>A0A2V3A0H9</accession>
<dbReference type="InterPro" id="IPR018672">
    <property type="entry name" value="DUF2140"/>
</dbReference>
<dbReference type="OrthoDB" id="2412610at2"/>
<feature type="transmembrane region" description="Helical" evidence="1">
    <location>
        <begin position="9"/>
        <end position="30"/>
    </location>
</feature>
<dbReference type="Pfam" id="PF09911">
    <property type="entry name" value="DUF2140"/>
    <property type="match status" value="1"/>
</dbReference>
<organism evidence="2 3">
    <name type="scientific">Cytobacillus oceanisediminis</name>
    <dbReference type="NCBI Taxonomy" id="665099"/>
    <lineage>
        <taxon>Bacteria</taxon>
        <taxon>Bacillati</taxon>
        <taxon>Bacillota</taxon>
        <taxon>Bacilli</taxon>
        <taxon>Bacillales</taxon>
        <taxon>Bacillaceae</taxon>
        <taxon>Cytobacillus</taxon>
    </lineage>
</organism>
<evidence type="ECO:0000313" key="2">
    <source>
        <dbReference type="EMBL" id="PWW30222.1"/>
    </source>
</evidence>
<keyword evidence="1" id="KW-0812">Transmembrane</keyword>
<gene>
    <name evidence="2" type="ORF">DFO73_103104</name>
</gene>
<protein>
    <submittedName>
        <fullName evidence="2">Uncharacterized protein YpmS</fullName>
    </submittedName>
</protein>
<dbReference type="EMBL" id="QGTW01000003">
    <property type="protein sequence ID" value="PWW30222.1"/>
    <property type="molecule type" value="Genomic_DNA"/>
</dbReference>
<keyword evidence="1" id="KW-1133">Transmembrane helix</keyword>
<dbReference type="Proteomes" id="UP000247150">
    <property type="component" value="Unassembled WGS sequence"/>
</dbReference>